<sequence length="225" mass="24668">MLSLACIVESSLPLSAVHRDEMATEAARSGWSCWSLLFALTFLVGPVPCAVDGDWGSANHRAEAIWWGGSETTADCGGYREDCQLERGSEDEEATTGDEKEVGGSSGPWLVSVLPSPVFMVERLMVDVENGSTARFGDPLFGWADSIIRKSTAGRLHIQRQKVESRRLEELLTTRTRNRAVPSMVLSCTEQRCTGGINQFKTISNRSLSANPDGPKQERKGYCCY</sequence>
<feature type="signal peptide" evidence="2">
    <location>
        <begin position="1"/>
        <end position="49"/>
    </location>
</feature>
<evidence type="ECO:0000256" key="1">
    <source>
        <dbReference type="SAM" id="MobiDB-lite"/>
    </source>
</evidence>
<name>A0A8H6IY13_9PEZI</name>
<dbReference type="OrthoDB" id="10585683at2759"/>
<reference evidence="3" key="1">
    <citation type="journal article" date="2020" name="Phytopathology">
        <title>Genome Sequence Resources of Colletotrichum truncatum, C. plurivorum, C. musicola, and C. sojae: Four Species Pathogenic to Soybean (Glycine max).</title>
        <authorList>
            <person name="Rogerio F."/>
            <person name="Boufleur T.R."/>
            <person name="Ciampi-Guillardi M."/>
            <person name="Sukno S.A."/>
            <person name="Thon M.R."/>
            <person name="Massola Junior N.S."/>
            <person name="Baroncelli R."/>
        </authorList>
    </citation>
    <scope>NUCLEOTIDE SEQUENCE</scope>
    <source>
        <strain evidence="3">LFN0074</strain>
    </source>
</reference>
<comment type="caution">
    <text evidence="3">The sequence shown here is derived from an EMBL/GenBank/DDBJ whole genome shotgun (WGS) entry which is preliminary data.</text>
</comment>
<organism evidence="3 4">
    <name type="scientific">Colletotrichum musicola</name>
    <dbReference type="NCBI Taxonomy" id="2175873"/>
    <lineage>
        <taxon>Eukaryota</taxon>
        <taxon>Fungi</taxon>
        <taxon>Dikarya</taxon>
        <taxon>Ascomycota</taxon>
        <taxon>Pezizomycotina</taxon>
        <taxon>Sordariomycetes</taxon>
        <taxon>Hypocreomycetidae</taxon>
        <taxon>Glomerellales</taxon>
        <taxon>Glomerellaceae</taxon>
        <taxon>Colletotrichum</taxon>
        <taxon>Colletotrichum orchidearum species complex</taxon>
    </lineage>
</organism>
<evidence type="ECO:0000256" key="2">
    <source>
        <dbReference type="SAM" id="SignalP"/>
    </source>
</evidence>
<proteinExistence type="predicted"/>
<evidence type="ECO:0000313" key="3">
    <source>
        <dbReference type="EMBL" id="KAF6802598.1"/>
    </source>
</evidence>
<feature type="chain" id="PRO_5034678551" evidence="2">
    <location>
        <begin position="50"/>
        <end position="225"/>
    </location>
</feature>
<evidence type="ECO:0000313" key="4">
    <source>
        <dbReference type="Proteomes" id="UP000639643"/>
    </source>
</evidence>
<dbReference type="Proteomes" id="UP000639643">
    <property type="component" value="Unassembled WGS sequence"/>
</dbReference>
<dbReference type="EMBL" id="WIGM01001255">
    <property type="protein sequence ID" value="KAF6802598.1"/>
    <property type="molecule type" value="Genomic_DNA"/>
</dbReference>
<protein>
    <submittedName>
        <fullName evidence="3">Uncharacterized protein</fullName>
    </submittedName>
</protein>
<gene>
    <name evidence="3" type="ORF">CMUS01_15307</name>
</gene>
<dbReference type="AlphaFoldDB" id="A0A8H6IY13"/>
<keyword evidence="4" id="KW-1185">Reference proteome</keyword>
<accession>A0A8H6IY13</accession>
<feature type="region of interest" description="Disordered" evidence="1">
    <location>
        <begin position="87"/>
        <end position="107"/>
    </location>
</feature>
<keyword evidence="2" id="KW-0732">Signal</keyword>